<feature type="compositionally biased region" description="Low complexity" evidence="1">
    <location>
        <begin position="272"/>
        <end position="290"/>
    </location>
</feature>
<reference evidence="2" key="2">
    <citation type="journal article" date="2020" name="Nat. Commun.">
        <title>Large-scale genome sequencing of mycorrhizal fungi provides insights into the early evolution of symbiotic traits.</title>
        <authorList>
            <person name="Miyauchi S."/>
            <person name="Kiss E."/>
            <person name="Kuo A."/>
            <person name="Drula E."/>
            <person name="Kohler A."/>
            <person name="Sanchez-Garcia M."/>
            <person name="Morin E."/>
            <person name="Andreopoulos B."/>
            <person name="Barry K.W."/>
            <person name="Bonito G."/>
            <person name="Buee M."/>
            <person name="Carver A."/>
            <person name="Chen C."/>
            <person name="Cichocki N."/>
            <person name="Clum A."/>
            <person name="Culley D."/>
            <person name="Crous P.W."/>
            <person name="Fauchery L."/>
            <person name="Girlanda M."/>
            <person name="Hayes R.D."/>
            <person name="Keri Z."/>
            <person name="LaButti K."/>
            <person name="Lipzen A."/>
            <person name="Lombard V."/>
            <person name="Magnuson J."/>
            <person name="Maillard F."/>
            <person name="Murat C."/>
            <person name="Nolan M."/>
            <person name="Ohm R.A."/>
            <person name="Pangilinan J."/>
            <person name="Pereira M.F."/>
            <person name="Perotto S."/>
            <person name="Peter M."/>
            <person name="Pfister S."/>
            <person name="Riley R."/>
            <person name="Sitrit Y."/>
            <person name="Stielow J.B."/>
            <person name="Szollosi G."/>
            <person name="Zifcakova L."/>
            <person name="Stursova M."/>
            <person name="Spatafora J.W."/>
            <person name="Tedersoo L."/>
            <person name="Vaario L.M."/>
            <person name="Yamada A."/>
            <person name="Yan M."/>
            <person name="Wang P."/>
            <person name="Xu J."/>
            <person name="Bruns T."/>
            <person name="Baldrian P."/>
            <person name="Vilgalys R."/>
            <person name="Dunand C."/>
            <person name="Henrissat B."/>
            <person name="Grigoriev I.V."/>
            <person name="Hibbett D."/>
            <person name="Nagy L.G."/>
            <person name="Martin F.M."/>
        </authorList>
    </citation>
    <scope>NUCLEOTIDE SEQUENCE</scope>
    <source>
        <strain evidence="2">Prilba</strain>
    </source>
</reference>
<reference evidence="2" key="1">
    <citation type="submission" date="2019-10" db="EMBL/GenBank/DDBJ databases">
        <authorList>
            <consortium name="DOE Joint Genome Institute"/>
            <person name="Kuo A."/>
            <person name="Miyauchi S."/>
            <person name="Kiss E."/>
            <person name="Drula E."/>
            <person name="Kohler A."/>
            <person name="Sanchez-Garcia M."/>
            <person name="Andreopoulos B."/>
            <person name="Barry K.W."/>
            <person name="Bonito G."/>
            <person name="Buee M."/>
            <person name="Carver A."/>
            <person name="Chen C."/>
            <person name="Cichocki N."/>
            <person name="Clum A."/>
            <person name="Culley D."/>
            <person name="Crous P.W."/>
            <person name="Fauchery L."/>
            <person name="Girlanda M."/>
            <person name="Hayes R."/>
            <person name="Keri Z."/>
            <person name="LaButti K."/>
            <person name="Lipzen A."/>
            <person name="Lombard V."/>
            <person name="Magnuson J."/>
            <person name="Maillard F."/>
            <person name="Morin E."/>
            <person name="Murat C."/>
            <person name="Nolan M."/>
            <person name="Ohm R."/>
            <person name="Pangilinan J."/>
            <person name="Pereira M."/>
            <person name="Perotto S."/>
            <person name="Peter M."/>
            <person name="Riley R."/>
            <person name="Sitrit Y."/>
            <person name="Stielow B."/>
            <person name="Szollosi G."/>
            <person name="Zifcakova L."/>
            <person name="Stursova M."/>
            <person name="Spatafora J.W."/>
            <person name="Tedersoo L."/>
            <person name="Vaario L.-M."/>
            <person name="Yamada A."/>
            <person name="Yan M."/>
            <person name="Wang P."/>
            <person name="Xu J."/>
            <person name="Bruns T."/>
            <person name="Baldrian P."/>
            <person name="Vilgalys R."/>
            <person name="Henrissat B."/>
            <person name="Grigoriev I.V."/>
            <person name="Hibbett D."/>
            <person name="Nagy L.G."/>
            <person name="Martin F.M."/>
        </authorList>
    </citation>
    <scope>NUCLEOTIDE SEQUENCE</scope>
    <source>
        <strain evidence="2">Prilba</strain>
    </source>
</reference>
<evidence type="ECO:0000256" key="1">
    <source>
        <dbReference type="SAM" id="MobiDB-lite"/>
    </source>
</evidence>
<name>A0A9P5TEC9_9AGAM</name>
<accession>A0A9P5TEC9</accession>
<keyword evidence="3" id="KW-1185">Reference proteome</keyword>
<evidence type="ECO:0000313" key="3">
    <source>
        <dbReference type="Proteomes" id="UP000759537"/>
    </source>
</evidence>
<dbReference type="EMBL" id="WHVB01000001">
    <property type="protein sequence ID" value="KAF8487251.1"/>
    <property type="molecule type" value="Genomic_DNA"/>
</dbReference>
<dbReference type="AlphaFoldDB" id="A0A9P5TEC9"/>
<organism evidence="2 3">
    <name type="scientific">Russula ochroleuca</name>
    <dbReference type="NCBI Taxonomy" id="152965"/>
    <lineage>
        <taxon>Eukaryota</taxon>
        <taxon>Fungi</taxon>
        <taxon>Dikarya</taxon>
        <taxon>Basidiomycota</taxon>
        <taxon>Agaricomycotina</taxon>
        <taxon>Agaricomycetes</taxon>
        <taxon>Russulales</taxon>
        <taxon>Russulaceae</taxon>
        <taxon>Russula</taxon>
    </lineage>
</organism>
<comment type="caution">
    <text evidence="2">The sequence shown here is derived from an EMBL/GenBank/DDBJ whole genome shotgun (WGS) entry which is preliminary data.</text>
</comment>
<evidence type="ECO:0000313" key="2">
    <source>
        <dbReference type="EMBL" id="KAF8487251.1"/>
    </source>
</evidence>
<dbReference type="Proteomes" id="UP000759537">
    <property type="component" value="Unassembled WGS sequence"/>
</dbReference>
<feature type="compositionally biased region" description="Low complexity" evidence="1">
    <location>
        <begin position="244"/>
        <end position="255"/>
    </location>
</feature>
<gene>
    <name evidence="2" type="ORF">DFH94DRAFT_678290</name>
</gene>
<sequence length="375" mass="41132">MSSCVNYAWFMPAGKEMFGNWHDSTHGGPEPCRAADGFVEKETRGMIPGDKEIFWSGDGLKKSKAKRITTGIWTCHPERRGSAVDSGEYSYYAETEARSLHILTPSVSPSFPPPYHTPPPPPMLDFDPLAPVYPSHLQDNDSLLRLKAMQADPFPYSPYTPPPIPLGKFAFNSPSTPPTPPFASSPGSQSFTFDPFADEDSSTSSAASERERELVQRLRRIEFLRQREWMRRVVAWVDGISHETSPTLSPSSALSKFPPPPRPYNYTQQSDSADSPTLYYSSSSSSPSHASRSDEDDEPYLIYSTPLPGAAQSSFVPPPPSPSSPVLKPVAPGPVHTPAVSSPHISPPPHAPSSRRIHGRMRSLSSIREEDEVGA</sequence>
<proteinExistence type="predicted"/>
<feature type="region of interest" description="Disordered" evidence="1">
    <location>
        <begin position="167"/>
        <end position="212"/>
    </location>
</feature>
<protein>
    <submittedName>
        <fullName evidence="2">Uncharacterized protein</fullName>
    </submittedName>
</protein>
<feature type="region of interest" description="Disordered" evidence="1">
    <location>
        <begin position="242"/>
        <end position="375"/>
    </location>
</feature>
<dbReference type="OrthoDB" id="2747101at2759"/>